<dbReference type="SUPFAM" id="SSF103473">
    <property type="entry name" value="MFS general substrate transporter"/>
    <property type="match status" value="1"/>
</dbReference>
<dbReference type="Pfam" id="PF07690">
    <property type="entry name" value="MFS_1"/>
    <property type="match status" value="1"/>
</dbReference>
<dbReference type="GO" id="GO:0005886">
    <property type="term" value="C:plasma membrane"/>
    <property type="evidence" value="ECO:0007669"/>
    <property type="project" value="UniProtKB-SubCell"/>
</dbReference>
<accession>A0A6L9S3Y9</accession>
<evidence type="ECO:0000256" key="6">
    <source>
        <dbReference type="ARBA" id="ARBA00023136"/>
    </source>
</evidence>
<evidence type="ECO:0000259" key="8">
    <source>
        <dbReference type="PROSITE" id="PS50850"/>
    </source>
</evidence>
<dbReference type="RefSeq" id="WP_163734194.1">
    <property type="nucleotide sequence ID" value="NZ_JAAGOA010000003.1"/>
</dbReference>
<dbReference type="InterPro" id="IPR020846">
    <property type="entry name" value="MFS_dom"/>
</dbReference>
<feature type="transmembrane region" description="Helical" evidence="7">
    <location>
        <begin position="139"/>
        <end position="163"/>
    </location>
</feature>
<comment type="caution">
    <text evidence="9">The sequence shown here is derived from an EMBL/GenBank/DDBJ whole genome shotgun (WGS) entry which is preliminary data.</text>
</comment>
<reference evidence="9 10" key="1">
    <citation type="submission" date="2020-02" db="EMBL/GenBank/DDBJ databases">
        <authorList>
            <person name="Li X.-J."/>
            <person name="Han X.-M."/>
        </authorList>
    </citation>
    <scope>NUCLEOTIDE SEQUENCE [LARGE SCALE GENOMIC DNA]</scope>
    <source>
        <strain evidence="9 10">CCTCC AB 2017055</strain>
    </source>
</reference>
<dbReference type="InterPro" id="IPR036259">
    <property type="entry name" value="MFS_trans_sf"/>
</dbReference>
<feature type="transmembrane region" description="Helical" evidence="7">
    <location>
        <begin position="323"/>
        <end position="341"/>
    </location>
</feature>
<evidence type="ECO:0000256" key="5">
    <source>
        <dbReference type="ARBA" id="ARBA00022989"/>
    </source>
</evidence>
<dbReference type="InterPro" id="IPR011701">
    <property type="entry name" value="MFS"/>
</dbReference>
<dbReference type="PANTHER" id="PTHR42718">
    <property type="entry name" value="MAJOR FACILITATOR SUPERFAMILY MULTIDRUG TRANSPORTER MFSC"/>
    <property type="match status" value="1"/>
</dbReference>
<evidence type="ECO:0000256" key="2">
    <source>
        <dbReference type="ARBA" id="ARBA00022448"/>
    </source>
</evidence>
<evidence type="ECO:0000256" key="7">
    <source>
        <dbReference type="SAM" id="Phobius"/>
    </source>
</evidence>
<feature type="domain" description="Major facilitator superfamily (MFS) profile" evidence="8">
    <location>
        <begin position="12"/>
        <end position="456"/>
    </location>
</feature>
<keyword evidence="5 7" id="KW-1133">Transmembrane helix</keyword>
<dbReference type="Proteomes" id="UP000475214">
    <property type="component" value="Unassembled WGS sequence"/>
</dbReference>
<proteinExistence type="predicted"/>
<feature type="transmembrane region" description="Helical" evidence="7">
    <location>
        <begin position="169"/>
        <end position="189"/>
    </location>
</feature>
<keyword evidence="2" id="KW-0813">Transport</keyword>
<feature type="transmembrane region" description="Helical" evidence="7">
    <location>
        <begin position="430"/>
        <end position="452"/>
    </location>
</feature>
<evidence type="ECO:0000256" key="1">
    <source>
        <dbReference type="ARBA" id="ARBA00004651"/>
    </source>
</evidence>
<dbReference type="CDD" id="cd17321">
    <property type="entry name" value="MFS_MMR_MDR_like"/>
    <property type="match status" value="1"/>
</dbReference>
<dbReference type="PANTHER" id="PTHR42718:SF46">
    <property type="entry name" value="BLR6921 PROTEIN"/>
    <property type="match status" value="1"/>
</dbReference>
<keyword evidence="10" id="KW-1185">Reference proteome</keyword>
<feature type="transmembrane region" description="Helical" evidence="7">
    <location>
        <begin position="15"/>
        <end position="38"/>
    </location>
</feature>
<keyword evidence="3" id="KW-1003">Cell membrane</keyword>
<feature type="transmembrane region" description="Helical" evidence="7">
    <location>
        <begin position="347"/>
        <end position="375"/>
    </location>
</feature>
<evidence type="ECO:0000256" key="3">
    <source>
        <dbReference type="ARBA" id="ARBA00022475"/>
    </source>
</evidence>
<sequence>MSQLLTVQSKISRQFVLLGTAQAGLIAAITLITVPLPAIQREFGVSAPDLALLTAAYGLSFGGLLLVGGRLADHIGARRMFVVGMAVFGISSMLGAVAPHYEVLLAARFAQGIGAALVAPAAVALLYRLYPDARERARVLAVWGTLSVAGAVSGSVVSGLIAAVTSWRWTFAIPIAVAAVTLAGVRRLPAAAPVRGTRLRLLDGALVTAGLVTLSHGVLDEAPVTVALGLAVLAGFVLRQARGVEPLLPLGLVTHRGRTTALLVIWLTAAASTAAQFFLSLYFQQIHGWSQSVTSAAFLPFLLVIVMGPVSSRLTRRHGARQVTTVGLLLVAASMALLAFIDVDSEYPGGILVALLLFPLGAGMAFAGATVTAFTDVSAEHSGVAGGVVNTSMEVGPTVGLALLLALSSARTDSLAVDGVTTAAAATGGYAAAFAATAGAFLVTAAVVQFTVRKDASR</sequence>
<gene>
    <name evidence="9" type="ORF">G1H10_06205</name>
</gene>
<feature type="transmembrane region" description="Helical" evidence="7">
    <location>
        <begin position="261"/>
        <end position="283"/>
    </location>
</feature>
<dbReference type="Gene3D" id="1.20.1720.10">
    <property type="entry name" value="Multidrug resistance protein D"/>
    <property type="match status" value="1"/>
</dbReference>
<dbReference type="PROSITE" id="PS50850">
    <property type="entry name" value="MFS"/>
    <property type="match status" value="1"/>
</dbReference>
<dbReference type="AlphaFoldDB" id="A0A6L9S3Y9"/>
<comment type="subcellular location">
    <subcellularLocation>
        <location evidence="1">Cell membrane</location>
        <topology evidence="1">Multi-pass membrane protein</topology>
    </subcellularLocation>
</comment>
<feature type="transmembrane region" description="Helical" evidence="7">
    <location>
        <begin position="387"/>
        <end position="410"/>
    </location>
</feature>
<feature type="transmembrane region" description="Helical" evidence="7">
    <location>
        <begin position="80"/>
        <end position="99"/>
    </location>
</feature>
<dbReference type="Gene3D" id="1.20.1250.20">
    <property type="entry name" value="MFS general substrate transporter like domains"/>
    <property type="match status" value="1"/>
</dbReference>
<keyword evidence="6 7" id="KW-0472">Membrane</keyword>
<organism evidence="9 10">
    <name type="scientific">Phytoactinopolyspora halotolerans</name>
    <dbReference type="NCBI Taxonomy" id="1981512"/>
    <lineage>
        <taxon>Bacteria</taxon>
        <taxon>Bacillati</taxon>
        <taxon>Actinomycetota</taxon>
        <taxon>Actinomycetes</taxon>
        <taxon>Jiangellales</taxon>
        <taxon>Jiangellaceae</taxon>
        <taxon>Phytoactinopolyspora</taxon>
    </lineage>
</organism>
<dbReference type="GO" id="GO:0022857">
    <property type="term" value="F:transmembrane transporter activity"/>
    <property type="evidence" value="ECO:0007669"/>
    <property type="project" value="InterPro"/>
</dbReference>
<name>A0A6L9S3Y9_9ACTN</name>
<evidence type="ECO:0000313" key="9">
    <source>
        <dbReference type="EMBL" id="NED99756.1"/>
    </source>
</evidence>
<dbReference type="EMBL" id="JAAGOA010000003">
    <property type="protein sequence ID" value="NED99756.1"/>
    <property type="molecule type" value="Genomic_DNA"/>
</dbReference>
<evidence type="ECO:0000313" key="10">
    <source>
        <dbReference type="Proteomes" id="UP000475214"/>
    </source>
</evidence>
<feature type="transmembrane region" description="Helical" evidence="7">
    <location>
        <begin position="105"/>
        <end position="127"/>
    </location>
</feature>
<feature type="transmembrane region" description="Helical" evidence="7">
    <location>
        <begin position="50"/>
        <end position="68"/>
    </location>
</feature>
<feature type="transmembrane region" description="Helical" evidence="7">
    <location>
        <begin position="289"/>
        <end position="311"/>
    </location>
</feature>
<protein>
    <submittedName>
        <fullName evidence="9">MFS transporter</fullName>
    </submittedName>
</protein>
<keyword evidence="4 7" id="KW-0812">Transmembrane</keyword>
<evidence type="ECO:0000256" key="4">
    <source>
        <dbReference type="ARBA" id="ARBA00022692"/>
    </source>
</evidence>